<feature type="transmembrane region" description="Helical" evidence="1">
    <location>
        <begin position="91"/>
        <end position="108"/>
    </location>
</feature>
<feature type="transmembrane region" description="Helical" evidence="1">
    <location>
        <begin position="188"/>
        <end position="207"/>
    </location>
</feature>
<protein>
    <submittedName>
        <fullName evidence="2">DUF4271 domain-containing protein</fullName>
    </submittedName>
</protein>
<feature type="transmembrane region" description="Helical" evidence="1">
    <location>
        <begin position="12"/>
        <end position="31"/>
    </location>
</feature>
<dbReference type="InterPro" id="IPR025367">
    <property type="entry name" value="DUF4271"/>
</dbReference>
<gene>
    <name evidence="2" type="ORF">H3Z83_10305</name>
</gene>
<dbReference type="AlphaFoldDB" id="A0A839ARE0"/>
<dbReference type="Pfam" id="PF14093">
    <property type="entry name" value="DUF4271"/>
    <property type="match status" value="1"/>
</dbReference>
<accession>A0A839ARE0</accession>
<keyword evidence="1" id="KW-1133">Transmembrane helix</keyword>
<sequence length="213" mass="24958">MQAVERIINYDNWITLVVLFSVILLAIMKLIKPNKLLGHTLAFFTPGYFQKKADDNVSFYSPFNLTLFLFTSITISLFFFLTFLPKYYEKSFFNYIVILSSIIIYLFGRQVLDRTFSNILGLSIITNYFVISKSGYLSSLSLLLFPFIILYQYAINNTSFLISVFAILFVFRAFLILYNNKKLVLRKLFYFILYFCTLEIAPLLILYKTTTTQ</sequence>
<feature type="transmembrane region" description="Helical" evidence="1">
    <location>
        <begin position="160"/>
        <end position="179"/>
    </location>
</feature>
<keyword evidence="3" id="KW-1185">Reference proteome</keyword>
<dbReference type="RefSeq" id="WP_182125405.1">
    <property type="nucleotide sequence ID" value="NZ_JACGLS010000004.1"/>
</dbReference>
<comment type="caution">
    <text evidence="2">The sequence shown here is derived from an EMBL/GenBank/DDBJ whole genome shotgun (WGS) entry which is preliminary data.</text>
</comment>
<evidence type="ECO:0000256" key="1">
    <source>
        <dbReference type="SAM" id="Phobius"/>
    </source>
</evidence>
<evidence type="ECO:0000313" key="2">
    <source>
        <dbReference type="EMBL" id="MBA6156908.1"/>
    </source>
</evidence>
<feature type="transmembrane region" description="Helical" evidence="1">
    <location>
        <begin position="136"/>
        <end position="154"/>
    </location>
</feature>
<name>A0A839ARE0_9FLAO</name>
<keyword evidence="1" id="KW-0812">Transmembrane</keyword>
<proteinExistence type="predicted"/>
<dbReference type="EMBL" id="JACGLS010000004">
    <property type="protein sequence ID" value="MBA6156908.1"/>
    <property type="molecule type" value="Genomic_DNA"/>
</dbReference>
<evidence type="ECO:0000313" key="3">
    <source>
        <dbReference type="Proteomes" id="UP000563906"/>
    </source>
</evidence>
<dbReference type="Proteomes" id="UP000563906">
    <property type="component" value="Unassembled WGS sequence"/>
</dbReference>
<organism evidence="2 3">
    <name type="scientific">Tenacibaculum pelagium</name>
    <dbReference type="NCBI Taxonomy" id="2759527"/>
    <lineage>
        <taxon>Bacteria</taxon>
        <taxon>Pseudomonadati</taxon>
        <taxon>Bacteroidota</taxon>
        <taxon>Flavobacteriia</taxon>
        <taxon>Flavobacteriales</taxon>
        <taxon>Flavobacteriaceae</taxon>
        <taxon>Tenacibaculum</taxon>
    </lineage>
</organism>
<reference evidence="2 3" key="1">
    <citation type="submission" date="2020-07" db="EMBL/GenBank/DDBJ databases">
        <title>Bacterium isolated from marine sediment.</title>
        <authorList>
            <person name="Shang D."/>
            <person name="Du Z.-J."/>
        </authorList>
    </citation>
    <scope>NUCLEOTIDE SEQUENCE [LARGE SCALE GENOMIC DNA]</scope>
    <source>
        <strain evidence="2 3">S7007</strain>
    </source>
</reference>
<keyword evidence="1" id="KW-0472">Membrane</keyword>
<feature type="transmembrane region" description="Helical" evidence="1">
    <location>
        <begin position="65"/>
        <end position="84"/>
    </location>
</feature>